<gene>
    <name evidence="3" type="ORF">PIB30_107940</name>
</gene>
<feature type="compositionally biased region" description="Polar residues" evidence="1">
    <location>
        <begin position="53"/>
        <end position="64"/>
    </location>
</feature>
<name>A0ABU6ZXY7_9FABA</name>
<accession>A0ABU6ZXY7</accession>
<dbReference type="Proteomes" id="UP001341840">
    <property type="component" value="Unassembled WGS sequence"/>
</dbReference>
<evidence type="ECO:0000313" key="3">
    <source>
        <dbReference type="EMBL" id="MED6226868.1"/>
    </source>
</evidence>
<evidence type="ECO:0000256" key="2">
    <source>
        <dbReference type="SAM" id="SignalP"/>
    </source>
</evidence>
<feature type="compositionally biased region" description="Low complexity" evidence="1">
    <location>
        <begin position="31"/>
        <end position="46"/>
    </location>
</feature>
<proteinExistence type="predicted"/>
<protein>
    <submittedName>
        <fullName evidence="3">Uncharacterized protein</fullName>
    </submittedName>
</protein>
<keyword evidence="2" id="KW-0732">Signal</keyword>
<organism evidence="3 4">
    <name type="scientific">Stylosanthes scabra</name>
    <dbReference type="NCBI Taxonomy" id="79078"/>
    <lineage>
        <taxon>Eukaryota</taxon>
        <taxon>Viridiplantae</taxon>
        <taxon>Streptophyta</taxon>
        <taxon>Embryophyta</taxon>
        <taxon>Tracheophyta</taxon>
        <taxon>Spermatophyta</taxon>
        <taxon>Magnoliopsida</taxon>
        <taxon>eudicotyledons</taxon>
        <taxon>Gunneridae</taxon>
        <taxon>Pentapetalae</taxon>
        <taxon>rosids</taxon>
        <taxon>fabids</taxon>
        <taxon>Fabales</taxon>
        <taxon>Fabaceae</taxon>
        <taxon>Papilionoideae</taxon>
        <taxon>50 kb inversion clade</taxon>
        <taxon>dalbergioids sensu lato</taxon>
        <taxon>Dalbergieae</taxon>
        <taxon>Pterocarpus clade</taxon>
        <taxon>Stylosanthes</taxon>
    </lineage>
</organism>
<comment type="caution">
    <text evidence="3">The sequence shown here is derived from an EMBL/GenBank/DDBJ whole genome shotgun (WGS) entry which is preliminary data.</text>
</comment>
<feature type="chain" id="PRO_5045648148" evidence="2">
    <location>
        <begin position="24"/>
        <end position="64"/>
    </location>
</feature>
<dbReference type="EMBL" id="JASCZI010276669">
    <property type="protein sequence ID" value="MED6226868.1"/>
    <property type="molecule type" value="Genomic_DNA"/>
</dbReference>
<feature type="region of interest" description="Disordered" evidence="1">
    <location>
        <begin position="31"/>
        <end position="64"/>
    </location>
</feature>
<sequence length="64" mass="6609">MELLYLHAFLSLALPFSLPTVLARIETVFTSPSASSPAHSSMSTTAVVGGDNGVNSSSNDVLSI</sequence>
<feature type="signal peptide" evidence="2">
    <location>
        <begin position="1"/>
        <end position="23"/>
    </location>
</feature>
<feature type="non-terminal residue" evidence="3">
    <location>
        <position position="64"/>
    </location>
</feature>
<evidence type="ECO:0000256" key="1">
    <source>
        <dbReference type="SAM" id="MobiDB-lite"/>
    </source>
</evidence>
<reference evidence="3 4" key="1">
    <citation type="journal article" date="2023" name="Plants (Basel)">
        <title>Bridging the Gap: Combining Genomics and Transcriptomics Approaches to Understand Stylosanthes scabra, an Orphan Legume from the Brazilian Caatinga.</title>
        <authorList>
            <person name="Ferreira-Neto J.R.C."/>
            <person name="da Silva M.D."/>
            <person name="Binneck E."/>
            <person name="de Melo N.F."/>
            <person name="da Silva R.H."/>
            <person name="de Melo A.L.T.M."/>
            <person name="Pandolfi V."/>
            <person name="Bustamante F.O."/>
            <person name="Brasileiro-Vidal A.C."/>
            <person name="Benko-Iseppon A.M."/>
        </authorList>
    </citation>
    <scope>NUCLEOTIDE SEQUENCE [LARGE SCALE GENOMIC DNA]</scope>
    <source>
        <tissue evidence="3">Leaves</tissue>
    </source>
</reference>
<evidence type="ECO:0000313" key="4">
    <source>
        <dbReference type="Proteomes" id="UP001341840"/>
    </source>
</evidence>
<keyword evidence="4" id="KW-1185">Reference proteome</keyword>